<protein>
    <submittedName>
        <fullName evidence="1">Uncharacterized protein</fullName>
    </submittedName>
</protein>
<dbReference type="EMBL" id="QVLX01000006">
    <property type="protein sequence ID" value="RGE86164.1"/>
    <property type="molecule type" value="Genomic_DNA"/>
</dbReference>
<dbReference type="RefSeq" id="WP_117493643.1">
    <property type="nucleotide sequence ID" value="NZ_CALBAT010000022.1"/>
</dbReference>
<keyword evidence="2" id="KW-1185">Reference proteome</keyword>
<reference evidence="1 2" key="1">
    <citation type="submission" date="2018-08" db="EMBL/GenBank/DDBJ databases">
        <title>A genome reference for cultivated species of the human gut microbiota.</title>
        <authorList>
            <person name="Zou Y."/>
            <person name="Xue W."/>
            <person name="Luo G."/>
        </authorList>
    </citation>
    <scope>NUCLEOTIDE SEQUENCE [LARGE SCALE GENOMIC DNA]</scope>
    <source>
        <strain evidence="1 2">AF37-2AT</strain>
    </source>
</reference>
<evidence type="ECO:0000313" key="2">
    <source>
        <dbReference type="Proteomes" id="UP000261080"/>
    </source>
</evidence>
<accession>A0A3E3K0W9</accession>
<sequence>MGNGRESDVIEDEECRRLFAELSEYERMGVRMKINGHPASPLQIASEYAVKENLTYMRDYVADEEGKVKEVRFVKLSDKK</sequence>
<proteinExistence type="predicted"/>
<evidence type="ECO:0000313" key="1">
    <source>
        <dbReference type="EMBL" id="RGE86164.1"/>
    </source>
</evidence>
<organism evidence="1 2">
    <name type="scientific">Sellimonas intestinalis</name>
    <dbReference type="NCBI Taxonomy" id="1653434"/>
    <lineage>
        <taxon>Bacteria</taxon>
        <taxon>Bacillati</taxon>
        <taxon>Bacillota</taxon>
        <taxon>Clostridia</taxon>
        <taxon>Lachnospirales</taxon>
        <taxon>Lachnospiraceae</taxon>
        <taxon>Sellimonas</taxon>
    </lineage>
</organism>
<dbReference type="AlphaFoldDB" id="A0A3E3K0W9"/>
<name>A0A3E3K0W9_9FIRM</name>
<dbReference type="Proteomes" id="UP000261080">
    <property type="component" value="Unassembled WGS sequence"/>
</dbReference>
<comment type="caution">
    <text evidence="1">The sequence shown here is derived from an EMBL/GenBank/DDBJ whole genome shotgun (WGS) entry which is preliminary data.</text>
</comment>
<gene>
    <name evidence="1" type="ORF">DW016_11370</name>
</gene>
<dbReference type="OrthoDB" id="1771153at2"/>